<organism evidence="2 3">
    <name type="scientific">Schistosoma bovis</name>
    <name type="common">Blood fluke</name>
    <dbReference type="NCBI Taxonomy" id="6184"/>
    <lineage>
        <taxon>Eukaryota</taxon>
        <taxon>Metazoa</taxon>
        <taxon>Spiralia</taxon>
        <taxon>Lophotrochozoa</taxon>
        <taxon>Platyhelminthes</taxon>
        <taxon>Trematoda</taxon>
        <taxon>Digenea</taxon>
        <taxon>Strigeidida</taxon>
        <taxon>Schistosomatoidea</taxon>
        <taxon>Schistosomatidae</taxon>
        <taxon>Schistosoma</taxon>
    </lineage>
</organism>
<accession>A0A430QF40</accession>
<proteinExistence type="predicted"/>
<dbReference type="EMBL" id="QMKO01001822">
    <property type="protein sequence ID" value="RTG86327.1"/>
    <property type="molecule type" value="Genomic_DNA"/>
</dbReference>
<dbReference type="AlphaFoldDB" id="A0A430QF40"/>
<feature type="transmembrane region" description="Helical" evidence="1">
    <location>
        <begin position="132"/>
        <end position="161"/>
    </location>
</feature>
<dbReference type="Proteomes" id="UP000290809">
    <property type="component" value="Unassembled WGS sequence"/>
</dbReference>
<evidence type="ECO:0000256" key="1">
    <source>
        <dbReference type="SAM" id="Phobius"/>
    </source>
</evidence>
<evidence type="ECO:0000313" key="3">
    <source>
        <dbReference type="Proteomes" id="UP000290809"/>
    </source>
</evidence>
<keyword evidence="1" id="KW-1133">Transmembrane helix</keyword>
<reference evidence="2 3" key="1">
    <citation type="journal article" date="2019" name="PLoS Pathog.">
        <title>Genome sequence of the bovine parasite Schistosoma bovis Tanzania.</title>
        <authorList>
            <person name="Oey H."/>
            <person name="Zakrzewski M."/>
            <person name="Gobert G."/>
            <person name="Gravermann K."/>
            <person name="Stoye J."/>
            <person name="Jones M."/>
            <person name="Mcmanus D."/>
            <person name="Krause L."/>
        </authorList>
    </citation>
    <scope>NUCLEOTIDE SEQUENCE [LARGE SCALE GENOMIC DNA]</scope>
    <source>
        <strain evidence="2 3">TAN1997</strain>
    </source>
</reference>
<comment type="caution">
    <text evidence="2">The sequence shown here is derived from an EMBL/GenBank/DDBJ whole genome shotgun (WGS) entry which is preliminary data.</text>
</comment>
<keyword evidence="1" id="KW-0812">Transmembrane</keyword>
<name>A0A430QF40_SCHBO</name>
<feature type="transmembrane region" description="Helical" evidence="1">
    <location>
        <begin position="62"/>
        <end position="84"/>
    </location>
</feature>
<sequence>MFNFYKFTFCKFGVNEACSIDVGIDKHLGVPFIEKHQKLMDIHQVTLNNEHMKTIFSIRSDMAWPSVLIPFGYIPASLLFLTAGATLATGLTNSELWQATSVVCCILPLITTIAIACTTLQQYMDTFPKNSSILIMGVISCLTSLLCFIHAILICVSQHFFHLP</sequence>
<keyword evidence="3" id="KW-1185">Reference proteome</keyword>
<evidence type="ECO:0000313" key="2">
    <source>
        <dbReference type="EMBL" id="RTG86327.1"/>
    </source>
</evidence>
<gene>
    <name evidence="2" type="ORF">DC041_0001056</name>
</gene>
<keyword evidence="1" id="KW-0472">Membrane</keyword>
<protein>
    <submittedName>
        <fullName evidence="2">Uncharacterized protein</fullName>
    </submittedName>
</protein>
<feature type="transmembrane region" description="Helical" evidence="1">
    <location>
        <begin position="96"/>
        <end position="120"/>
    </location>
</feature>